<keyword evidence="6" id="KW-0256">Endoplasmic reticulum</keyword>
<evidence type="ECO:0000256" key="2">
    <source>
        <dbReference type="ARBA" id="ARBA00022670"/>
    </source>
</evidence>
<evidence type="ECO:0000256" key="11">
    <source>
        <dbReference type="PIRSR" id="PIRSR627057-1"/>
    </source>
</evidence>
<feature type="transmembrane region" description="Helical" evidence="14">
    <location>
        <begin position="149"/>
        <end position="169"/>
    </location>
</feature>
<evidence type="ECO:0000313" key="17">
    <source>
        <dbReference type="EMBL" id="CUV13669.1"/>
    </source>
</evidence>
<evidence type="ECO:0000256" key="3">
    <source>
        <dbReference type="ARBA" id="ARBA00022692"/>
    </source>
</evidence>
<evidence type="ECO:0000256" key="13">
    <source>
        <dbReference type="RuleBase" id="RU003983"/>
    </source>
</evidence>
<dbReference type="GO" id="GO:0046872">
    <property type="term" value="F:metal ion binding"/>
    <property type="evidence" value="ECO:0007669"/>
    <property type="project" value="UniProtKB-KW"/>
</dbReference>
<comment type="subcellular location">
    <subcellularLocation>
        <location evidence="1">Endoplasmic reticulum membrane</location>
        <topology evidence="1">Multi-pass membrane protein</topology>
    </subcellularLocation>
</comment>
<comment type="similarity">
    <text evidence="13">Belongs to the peptidase M48 family.</text>
</comment>
<dbReference type="EMBL" id="CP039339">
    <property type="protein sequence ID" value="QCX47983.1"/>
    <property type="molecule type" value="Genomic_DNA"/>
</dbReference>
<dbReference type="Pfam" id="PF16491">
    <property type="entry name" value="Peptidase_M48_N"/>
    <property type="match status" value="1"/>
</dbReference>
<keyword evidence="7 12" id="KW-0862">Zinc</keyword>
<evidence type="ECO:0000256" key="12">
    <source>
        <dbReference type="PIRSR" id="PIRSR627057-2"/>
    </source>
</evidence>
<feature type="binding site" evidence="12">
    <location>
        <position position="359"/>
    </location>
    <ligand>
        <name>Zn(2+)</name>
        <dbReference type="ChEBI" id="CHEBI:29105"/>
        <note>catalytic</note>
    </ligand>
</feature>
<reference evidence="17" key="1">
    <citation type="submission" date="2015-10" db="EMBL/GenBank/DDBJ databases">
        <authorList>
            <person name="Gilbert D.G."/>
        </authorList>
    </citation>
    <scope>NUCLEOTIDE SEQUENCE</scope>
    <source>
        <strain evidence="17">Phyl III-seqv23</strain>
    </source>
</reference>
<dbReference type="Pfam" id="PF01435">
    <property type="entry name" value="Peptidase_M48"/>
    <property type="match status" value="1"/>
</dbReference>
<dbReference type="EC" id="3.4.24.84" evidence="17"/>
<keyword evidence="10 14" id="KW-0472">Membrane</keyword>
<dbReference type="PANTHER" id="PTHR10120">
    <property type="entry name" value="CAAX PRENYL PROTEASE 1"/>
    <property type="match status" value="1"/>
</dbReference>
<dbReference type="EMBL" id="LN899819">
    <property type="protein sequence ID" value="CUV13669.1"/>
    <property type="molecule type" value="Genomic_DNA"/>
</dbReference>
<evidence type="ECO:0000259" key="15">
    <source>
        <dbReference type="Pfam" id="PF01435"/>
    </source>
</evidence>
<feature type="transmembrane region" description="Helical" evidence="14">
    <location>
        <begin position="68"/>
        <end position="87"/>
    </location>
</feature>
<feature type="active site" evidence="11">
    <location>
        <position position="278"/>
    </location>
</feature>
<evidence type="ECO:0000313" key="19">
    <source>
        <dbReference type="Proteomes" id="UP000310553"/>
    </source>
</evidence>
<dbReference type="CDD" id="cd07343">
    <property type="entry name" value="M48A_Zmpste24p_like"/>
    <property type="match status" value="1"/>
</dbReference>
<keyword evidence="5 13" id="KW-0378">Hydrolase</keyword>
<comment type="cofactor">
    <cofactor evidence="12 13">
        <name>Zn(2+)</name>
        <dbReference type="ChEBI" id="CHEBI:29105"/>
    </cofactor>
    <text evidence="12 13">Binds 1 zinc ion per subunit.</text>
</comment>
<feature type="binding site" evidence="12">
    <location>
        <position position="277"/>
    </location>
    <ligand>
        <name>Zn(2+)</name>
        <dbReference type="ChEBI" id="CHEBI:29105"/>
        <note>catalytic</note>
    </ligand>
</feature>
<evidence type="ECO:0000256" key="5">
    <source>
        <dbReference type="ARBA" id="ARBA00022801"/>
    </source>
</evidence>
<feature type="domain" description="Peptidase M48" evidence="15">
    <location>
        <begin position="207"/>
        <end position="415"/>
    </location>
</feature>
<evidence type="ECO:0000256" key="1">
    <source>
        <dbReference type="ARBA" id="ARBA00004477"/>
    </source>
</evidence>
<feature type="transmembrane region" description="Helical" evidence="14">
    <location>
        <begin position="175"/>
        <end position="194"/>
    </location>
</feature>
<keyword evidence="9 13" id="KW-0482">Metalloprotease</keyword>
<feature type="binding site" evidence="12">
    <location>
        <position position="281"/>
    </location>
    <ligand>
        <name>Zn(2+)</name>
        <dbReference type="ChEBI" id="CHEBI:29105"/>
        <note>catalytic</note>
    </ligand>
</feature>
<keyword evidence="2 13" id="KW-0645">Protease</keyword>
<dbReference type="InterPro" id="IPR032456">
    <property type="entry name" value="Peptidase_M48_N"/>
</dbReference>
<evidence type="ECO:0000256" key="14">
    <source>
        <dbReference type="SAM" id="Phobius"/>
    </source>
</evidence>
<reference evidence="18 19" key="2">
    <citation type="submission" date="2019-04" db="EMBL/GenBank/DDBJ databases">
        <title>Complete Genome of UW386 and Higher Quality Genome of UW700.</title>
        <authorList>
            <person name="Jacobs J."/>
            <person name="Perez A."/>
            <person name="Steidl O."/>
            <person name="Allen C."/>
        </authorList>
    </citation>
    <scope>NUCLEOTIDE SEQUENCE [LARGE SCALE GENOMIC DNA]</scope>
    <source>
        <strain evidence="18 19">UW386</strain>
    </source>
</reference>
<evidence type="ECO:0000256" key="9">
    <source>
        <dbReference type="ARBA" id="ARBA00023049"/>
    </source>
</evidence>
<dbReference type="PATRIC" id="fig|305.106.peg.191"/>
<proteinExistence type="inferred from homology"/>
<evidence type="ECO:0000313" key="18">
    <source>
        <dbReference type="EMBL" id="QCX47983.1"/>
    </source>
</evidence>
<dbReference type="InterPro" id="IPR027057">
    <property type="entry name" value="CAXX_Prtase_1"/>
</dbReference>
<dbReference type="GO" id="GO:0004222">
    <property type="term" value="F:metalloendopeptidase activity"/>
    <property type="evidence" value="ECO:0007669"/>
    <property type="project" value="InterPro"/>
</dbReference>
<keyword evidence="3 14" id="KW-0812">Transmembrane</keyword>
<evidence type="ECO:0000256" key="10">
    <source>
        <dbReference type="ARBA" id="ARBA00023136"/>
    </source>
</evidence>
<feature type="transmembrane region" description="Helical" evidence="14">
    <location>
        <begin position="6"/>
        <end position="24"/>
    </location>
</feature>
<evidence type="ECO:0000256" key="4">
    <source>
        <dbReference type="ARBA" id="ARBA00022723"/>
    </source>
</evidence>
<feature type="transmembrane region" description="Helical" evidence="14">
    <location>
        <begin position="329"/>
        <end position="347"/>
    </location>
</feature>
<feature type="transmembrane region" description="Helical" evidence="14">
    <location>
        <begin position="99"/>
        <end position="128"/>
    </location>
</feature>
<organism evidence="17">
    <name type="scientific">Ralstonia solanacearum</name>
    <name type="common">Pseudomonas solanacearum</name>
    <dbReference type="NCBI Taxonomy" id="305"/>
    <lineage>
        <taxon>Bacteria</taxon>
        <taxon>Pseudomonadati</taxon>
        <taxon>Pseudomonadota</taxon>
        <taxon>Betaproteobacteria</taxon>
        <taxon>Burkholderiales</taxon>
        <taxon>Burkholderiaceae</taxon>
        <taxon>Ralstonia</taxon>
        <taxon>Ralstonia solanacearum species complex</taxon>
    </lineage>
</organism>
<feature type="domain" description="CAAX prenyl protease 1 N-terminal" evidence="16">
    <location>
        <begin position="26"/>
        <end position="204"/>
    </location>
</feature>
<dbReference type="GO" id="GO:0071586">
    <property type="term" value="P:CAAX-box protein processing"/>
    <property type="evidence" value="ECO:0007669"/>
    <property type="project" value="InterPro"/>
</dbReference>
<protein>
    <submittedName>
        <fullName evidence="18">M48 family peptidase</fullName>
    </submittedName>
    <submittedName>
        <fullName evidence="17">Metalloprotease endopeptidase M48, Ste24p family</fullName>
        <ecNumber evidence="17">3.4.24.84</ecNumber>
    </submittedName>
</protein>
<dbReference type="Proteomes" id="UP000310553">
    <property type="component" value="Chromosome"/>
</dbReference>
<name>A0A0S4TUY9_RALSL</name>
<gene>
    <name evidence="18" type="ORF">E7Z57_02055</name>
    <name evidence="17" type="ORF">RUN39_v1_600053</name>
</gene>
<accession>A0A0S4TUY9</accession>
<evidence type="ECO:0000256" key="6">
    <source>
        <dbReference type="ARBA" id="ARBA00022824"/>
    </source>
</evidence>
<sequence length="418" mass="46892">MPAFTAVFLIALLLMAATRLWLAARQIRHVARHRDTVPAQFAESITLDMHHKAADYTIARTRLAMLEVPVQATLLIALTLLGGLNWLNQAWLSVFGPGYAYGVALIASVIAISSLIELPFSLYSQFVVEERFGFNRMTWKLWLADNLKGLAIGTALGLPLLLAVLWLMHSMGERWWLYTWLVWMAFTLFVQAIYPNVIAPLYNKFTPLEDGEMRTRIESLLKRCGFASKGLFVMDGSRRSAHGNAYFSGFGATKRIVFFDTLLARLDASEMEAVLAHELGHFKRHHITKRIAVMFVLSLGLLALLGWLMTREWFYLGLGVAPNLFADNHALALMLFFLVLPVFMFFVSPLSSLSSRKHEFEADAFAAQHADASRLVSALVKLFQDNASTLTPDPIYSAFYYSHPTASQRVARLVQAAA</sequence>
<dbReference type="Gene3D" id="3.30.2010.10">
    <property type="entry name" value="Metalloproteases ('zincins'), catalytic domain"/>
    <property type="match status" value="1"/>
</dbReference>
<evidence type="ECO:0000256" key="8">
    <source>
        <dbReference type="ARBA" id="ARBA00022989"/>
    </source>
</evidence>
<feature type="active site" description="Proton donor" evidence="11">
    <location>
        <position position="363"/>
    </location>
</feature>
<dbReference type="AlphaFoldDB" id="A0A0S4TUY9"/>
<feature type="transmembrane region" description="Helical" evidence="14">
    <location>
        <begin position="291"/>
        <end position="309"/>
    </location>
</feature>
<dbReference type="FunFam" id="3.30.2010.10:FF:000002">
    <property type="entry name" value="CAAX prenyl protease"/>
    <property type="match status" value="1"/>
</dbReference>
<evidence type="ECO:0000259" key="16">
    <source>
        <dbReference type="Pfam" id="PF16491"/>
    </source>
</evidence>
<keyword evidence="4 12" id="KW-0479">Metal-binding</keyword>
<evidence type="ECO:0000256" key="7">
    <source>
        <dbReference type="ARBA" id="ARBA00022833"/>
    </source>
</evidence>
<dbReference type="InterPro" id="IPR001915">
    <property type="entry name" value="Peptidase_M48"/>
</dbReference>
<keyword evidence="8 14" id="KW-1133">Transmembrane helix</keyword>